<dbReference type="InterPro" id="IPR002053">
    <property type="entry name" value="Glyco_hydro_25"/>
</dbReference>
<evidence type="ECO:0000256" key="3">
    <source>
        <dbReference type="ARBA" id="ARBA00023295"/>
    </source>
</evidence>
<dbReference type="PANTHER" id="PTHR34135:SF2">
    <property type="entry name" value="LYSOZYME"/>
    <property type="match status" value="1"/>
</dbReference>
<dbReference type="OrthoDB" id="9798192at2"/>
<dbReference type="PANTHER" id="PTHR34135">
    <property type="entry name" value="LYSOZYME"/>
    <property type="match status" value="1"/>
</dbReference>
<gene>
    <name evidence="5" type="ORF">SAMN04488132_101133</name>
</gene>
<dbReference type="PROSITE" id="PS51904">
    <property type="entry name" value="GLYCOSYL_HYDROL_F25_2"/>
    <property type="match status" value="1"/>
</dbReference>
<comment type="similarity">
    <text evidence="1">Belongs to the glycosyl hydrolase 25 family.</text>
</comment>
<dbReference type="Proteomes" id="UP000190888">
    <property type="component" value="Unassembled WGS sequence"/>
</dbReference>
<dbReference type="EMBL" id="FUWH01000001">
    <property type="protein sequence ID" value="SJZ32996.1"/>
    <property type="molecule type" value="Genomic_DNA"/>
</dbReference>
<sequence>MARKAKKNNRIERVLWLLVLIVLGGVSLFLSIRYLLQQEQEKKASEARYTAFGITMPSGYDIHGIDVSSHQRSIAWPEVKAMEVDGTRMGFAFIKASEGLNDADKKFKTNFESAKAAGMICGAYHFFLATKSGKDQAANFIRQAGLQKGDLPPVVDIEQLYGVKPELMRTRLKEWLQAVEAHYGIKPIIYTYADFYNRNLGKKFNDYPLWVAHYLEPEKPRVGREWTFWQHSETGRVNGIITAVDCNVFNGDSTAFRQLLLQ</sequence>
<name>A0A1T4JS33_9BACT</name>
<keyword evidence="4" id="KW-1133">Transmembrane helix</keyword>
<evidence type="ECO:0000313" key="5">
    <source>
        <dbReference type="EMBL" id="SJZ32996.1"/>
    </source>
</evidence>
<dbReference type="SMART" id="SM00641">
    <property type="entry name" value="Glyco_25"/>
    <property type="match status" value="1"/>
</dbReference>
<keyword evidence="4" id="KW-0472">Membrane</keyword>
<evidence type="ECO:0000313" key="6">
    <source>
        <dbReference type="Proteomes" id="UP000190888"/>
    </source>
</evidence>
<dbReference type="InterPro" id="IPR017853">
    <property type="entry name" value="GH"/>
</dbReference>
<dbReference type="SUPFAM" id="SSF51445">
    <property type="entry name" value="(Trans)glycosidases"/>
    <property type="match status" value="1"/>
</dbReference>
<dbReference type="InterPro" id="IPR018077">
    <property type="entry name" value="Glyco_hydro_fam25_subgr"/>
</dbReference>
<evidence type="ECO:0000256" key="2">
    <source>
        <dbReference type="ARBA" id="ARBA00022801"/>
    </source>
</evidence>
<protein>
    <submittedName>
        <fullName evidence="5">Lysozyme</fullName>
    </submittedName>
</protein>
<keyword evidence="2" id="KW-0378">Hydrolase</keyword>
<dbReference type="AlphaFoldDB" id="A0A1T4JS33"/>
<evidence type="ECO:0000256" key="4">
    <source>
        <dbReference type="SAM" id="Phobius"/>
    </source>
</evidence>
<proteinExistence type="inferred from homology"/>
<keyword evidence="6" id="KW-1185">Reference proteome</keyword>
<dbReference type="GO" id="GO:0016998">
    <property type="term" value="P:cell wall macromolecule catabolic process"/>
    <property type="evidence" value="ECO:0007669"/>
    <property type="project" value="InterPro"/>
</dbReference>
<dbReference type="RefSeq" id="WP_078829492.1">
    <property type="nucleotide sequence ID" value="NZ_FUWH01000001.1"/>
</dbReference>
<keyword evidence="3" id="KW-0326">Glycosidase</keyword>
<accession>A0A1T4JS33</accession>
<dbReference type="Pfam" id="PF01183">
    <property type="entry name" value="Glyco_hydro_25"/>
    <property type="match status" value="1"/>
</dbReference>
<organism evidence="5 6">
    <name type="scientific">Sediminibacterium ginsengisoli</name>
    <dbReference type="NCBI Taxonomy" id="413434"/>
    <lineage>
        <taxon>Bacteria</taxon>
        <taxon>Pseudomonadati</taxon>
        <taxon>Bacteroidota</taxon>
        <taxon>Chitinophagia</taxon>
        <taxon>Chitinophagales</taxon>
        <taxon>Chitinophagaceae</taxon>
        <taxon>Sediminibacterium</taxon>
    </lineage>
</organism>
<dbReference type="STRING" id="413434.SAMN04488132_101133"/>
<reference evidence="5 6" key="1">
    <citation type="submission" date="2017-02" db="EMBL/GenBank/DDBJ databases">
        <authorList>
            <person name="Peterson S.W."/>
        </authorList>
    </citation>
    <scope>NUCLEOTIDE SEQUENCE [LARGE SCALE GENOMIC DNA]</scope>
    <source>
        <strain evidence="5 6">DSM 22335</strain>
    </source>
</reference>
<dbReference type="GO" id="GO:0003796">
    <property type="term" value="F:lysozyme activity"/>
    <property type="evidence" value="ECO:0007669"/>
    <property type="project" value="InterPro"/>
</dbReference>
<keyword evidence="4" id="KW-0812">Transmembrane</keyword>
<feature type="transmembrane region" description="Helical" evidence="4">
    <location>
        <begin position="14"/>
        <end position="36"/>
    </location>
</feature>
<dbReference type="GO" id="GO:0016052">
    <property type="term" value="P:carbohydrate catabolic process"/>
    <property type="evidence" value="ECO:0007669"/>
    <property type="project" value="TreeGrafter"/>
</dbReference>
<dbReference type="Gene3D" id="3.20.20.80">
    <property type="entry name" value="Glycosidases"/>
    <property type="match status" value="1"/>
</dbReference>
<evidence type="ECO:0000256" key="1">
    <source>
        <dbReference type="ARBA" id="ARBA00010646"/>
    </source>
</evidence>
<dbReference type="GO" id="GO:0009253">
    <property type="term" value="P:peptidoglycan catabolic process"/>
    <property type="evidence" value="ECO:0007669"/>
    <property type="project" value="InterPro"/>
</dbReference>